<dbReference type="Pfam" id="PF07238">
    <property type="entry name" value="PilZ"/>
    <property type="match status" value="1"/>
</dbReference>
<comment type="caution">
    <text evidence="2">The sequence shown here is derived from an EMBL/GenBank/DDBJ whole genome shotgun (WGS) entry which is preliminary data.</text>
</comment>
<dbReference type="Proteomes" id="UP000297890">
    <property type="component" value="Unassembled WGS sequence"/>
</dbReference>
<dbReference type="InterPro" id="IPR009875">
    <property type="entry name" value="PilZ_domain"/>
</dbReference>
<gene>
    <name evidence="2" type="ORF">E4680_00395</name>
</gene>
<sequence length="239" mass="26767">MVAMGQGHKHLGGRGYEVIRGQQRIHDLLAEWASDLTNVTVCVEDSTELPARLVPLADEWVIRRLDAIPDAVMVEGPQPRLVLKRGGQRLEVSCRQTSQRACCFHLGRPTYMRYAQMRDEGRIKLGHAAPVQLTLFPASPSAVRADVLDLSLGGMGVLLSSAVLPTLPHERYPAMLRFPLGTLETCLEVRSVLPNAEANDQWRMGARFDELQIAQRNLLRDFLSGQQRMQRFPPAFHPN</sequence>
<dbReference type="Gene3D" id="2.40.10.220">
    <property type="entry name" value="predicted glycosyltransferase like domains"/>
    <property type="match status" value="1"/>
</dbReference>
<reference evidence="2 3" key="1">
    <citation type="journal article" date="2019" name="ISME J.">
        <title>Candidatus Macondimonas diazotrophica, a novel gammaproteobacterial genus dominating crude-oil-contaminated coastal sediments.</title>
        <authorList>
            <person name="Karthikeyan S."/>
            <person name="Konstantinidis K."/>
        </authorList>
    </citation>
    <scope>NUCLEOTIDE SEQUENCE [LARGE SCALE GENOMIC DNA]</scope>
    <source>
        <strain evidence="2 3">KTK01</strain>
    </source>
</reference>
<evidence type="ECO:0000259" key="1">
    <source>
        <dbReference type="Pfam" id="PF07238"/>
    </source>
</evidence>
<dbReference type="EMBL" id="SRIO01000001">
    <property type="protein sequence ID" value="TFZ84041.1"/>
    <property type="molecule type" value="Genomic_DNA"/>
</dbReference>
<protein>
    <recommendedName>
        <fullName evidence="1">PilZ domain-containing protein</fullName>
    </recommendedName>
</protein>
<name>A0A4Z0FF08_9GAMM</name>
<keyword evidence="3" id="KW-1185">Reference proteome</keyword>
<feature type="domain" description="PilZ" evidence="1">
    <location>
        <begin position="129"/>
        <end position="223"/>
    </location>
</feature>
<organism evidence="2 3">
    <name type="scientific">Candidatus Macondimonas diazotrophica</name>
    <dbReference type="NCBI Taxonomy" id="2305248"/>
    <lineage>
        <taxon>Bacteria</taxon>
        <taxon>Pseudomonadati</taxon>
        <taxon>Pseudomonadota</taxon>
        <taxon>Gammaproteobacteria</taxon>
        <taxon>Chromatiales</taxon>
        <taxon>Ectothiorhodospiraceae</taxon>
        <taxon>Candidatus Macondimonas</taxon>
    </lineage>
</organism>
<dbReference type="GO" id="GO:0035438">
    <property type="term" value="F:cyclic-di-GMP binding"/>
    <property type="evidence" value="ECO:0007669"/>
    <property type="project" value="InterPro"/>
</dbReference>
<proteinExistence type="predicted"/>
<dbReference type="AlphaFoldDB" id="A0A4Z0FF08"/>
<accession>A0A4Z0FF08</accession>
<evidence type="ECO:0000313" key="2">
    <source>
        <dbReference type="EMBL" id="TFZ84041.1"/>
    </source>
</evidence>
<evidence type="ECO:0000313" key="3">
    <source>
        <dbReference type="Proteomes" id="UP000297890"/>
    </source>
</evidence>